<dbReference type="GO" id="GO:0008541">
    <property type="term" value="C:proteasome regulatory particle, lid subcomplex"/>
    <property type="evidence" value="ECO:0007669"/>
    <property type="project" value="TreeGrafter"/>
</dbReference>
<name>S9V2J4_9TRYP</name>
<dbReference type="AlphaFoldDB" id="S9V2J4"/>
<evidence type="ECO:0000313" key="4">
    <source>
        <dbReference type="Proteomes" id="UP000015354"/>
    </source>
</evidence>
<dbReference type="GO" id="GO:0005829">
    <property type="term" value="C:cytosol"/>
    <property type="evidence" value="ECO:0007669"/>
    <property type="project" value="TreeGrafter"/>
</dbReference>
<dbReference type="OrthoDB" id="1093at2759"/>
<gene>
    <name evidence="3" type="ORF">STCU_08699</name>
</gene>
<dbReference type="GO" id="GO:0006511">
    <property type="term" value="P:ubiquitin-dependent protein catabolic process"/>
    <property type="evidence" value="ECO:0007669"/>
    <property type="project" value="TreeGrafter"/>
</dbReference>
<dbReference type="Pfam" id="PF22037">
    <property type="entry name" value="PSD13_N"/>
    <property type="match status" value="1"/>
</dbReference>
<dbReference type="PANTHER" id="PTHR10539">
    <property type="entry name" value="26S PROTEASOME NON-ATPASE REGULATORY SUBUNIT 13"/>
    <property type="match status" value="1"/>
</dbReference>
<dbReference type="InterPro" id="IPR000717">
    <property type="entry name" value="PCI_dom"/>
</dbReference>
<evidence type="ECO:0000256" key="1">
    <source>
        <dbReference type="ARBA" id="ARBA00022942"/>
    </source>
</evidence>
<reference evidence="3 4" key="1">
    <citation type="journal article" date="2013" name="PLoS ONE">
        <title>Predicting the Proteins of Angomonas deanei, Strigomonas culicis and Their Respective Endosymbionts Reveals New Aspects of the Trypanosomatidae Family.</title>
        <authorList>
            <person name="Motta M.C."/>
            <person name="Martins A.C."/>
            <person name="de Souza S.S."/>
            <person name="Catta-Preta C.M."/>
            <person name="Silva R."/>
            <person name="Klein C.C."/>
            <person name="de Almeida L.G."/>
            <person name="de Lima Cunha O."/>
            <person name="Ciapina L.P."/>
            <person name="Brocchi M."/>
            <person name="Colabardini A.C."/>
            <person name="de Araujo Lima B."/>
            <person name="Machado C.R."/>
            <person name="de Almeida Soares C.M."/>
            <person name="Probst C.M."/>
            <person name="de Menezes C.B."/>
            <person name="Thompson C.E."/>
            <person name="Bartholomeu D.C."/>
            <person name="Gradia D.F."/>
            <person name="Pavoni D.P."/>
            <person name="Grisard E.C."/>
            <person name="Fantinatti-Garboggini F."/>
            <person name="Marchini F.K."/>
            <person name="Rodrigues-Luiz G.F."/>
            <person name="Wagner G."/>
            <person name="Goldman G.H."/>
            <person name="Fietto J.L."/>
            <person name="Elias M.C."/>
            <person name="Goldman M.H."/>
            <person name="Sagot M.F."/>
            <person name="Pereira M."/>
            <person name="Stoco P.H."/>
            <person name="de Mendonca-Neto R.P."/>
            <person name="Teixeira S.M."/>
            <person name="Maciel T.E."/>
            <person name="de Oliveira Mendes T.A."/>
            <person name="Urmenyi T.P."/>
            <person name="de Souza W."/>
            <person name="Schenkman S."/>
            <person name="de Vasconcelos A.T."/>
        </authorList>
    </citation>
    <scope>NUCLEOTIDE SEQUENCE [LARGE SCALE GENOMIC DNA]</scope>
</reference>
<dbReference type="InterPro" id="IPR054179">
    <property type="entry name" value="PSD13_N"/>
</dbReference>
<dbReference type="GO" id="GO:0005198">
    <property type="term" value="F:structural molecule activity"/>
    <property type="evidence" value="ECO:0007669"/>
    <property type="project" value="TreeGrafter"/>
</dbReference>
<evidence type="ECO:0000259" key="2">
    <source>
        <dbReference type="SMART" id="SM00088"/>
    </source>
</evidence>
<accession>S9V2J4</accession>
<feature type="domain" description="PCI" evidence="2">
    <location>
        <begin position="366"/>
        <end position="455"/>
    </location>
</feature>
<dbReference type="InterPro" id="IPR035298">
    <property type="entry name" value="PSMD13"/>
</dbReference>
<protein>
    <submittedName>
        <fullName evidence="3">26S proteasome regulatory subunit N9</fullName>
    </submittedName>
</protein>
<evidence type="ECO:0000313" key="3">
    <source>
        <dbReference type="EMBL" id="EPY21101.1"/>
    </source>
</evidence>
<dbReference type="SMART" id="SM00088">
    <property type="entry name" value="PINT"/>
    <property type="match status" value="1"/>
</dbReference>
<dbReference type="Proteomes" id="UP000015354">
    <property type="component" value="Unassembled WGS sequence"/>
</dbReference>
<keyword evidence="1 3" id="KW-0647">Proteasome</keyword>
<dbReference type="Pfam" id="PF01399">
    <property type="entry name" value="PCI"/>
    <property type="match status" value="1"/>
</dbReference>
<comment type="caution">
    <text evidence="3">The sequence shown here is derived from an EMBL/GenBank/DDBJ whole genome shotgun (WGS) entry which is preliminary data.</text>
</comment>
<keyword evidence="4" id="KW-1185">Reference proteome</keyword>
<dbReference type="GO" id="GO:0005634">
    <property type="term" value="C:nucleus"/>
    <property type="evidence" value="ECO:0007669"/>
    <property type="project" value="TreeGrafter"/>
</dbReference>
<proteinExistence type="predicted"/>
<dbReference type="PANTHER" id="PTHR10539:SF0">
    <property type="entry name" value="26S PROTEASOME NON-ATPASE REGULATORY SUBUNIT 13"/>
    <property type="match status" value="1"/>
</dbReference>
<sequence length="495" mass="55221">MQQEKAEAYLLEMVSLLQSQGEAVISSQLEIIVRELSVRHYHEASAVLLQLLLTELTQTAADTDRYNFIRAHAFEIHQNLILSIRADISPIVYVKMVDLIAFAQLHAAGAGAFDDATYQKALGLVESAQRSLSGQGSLQGRHAAQCIHAHLLLEHTMHDEAAVFAALRAHQPAAASTPQLTFQEAVRLLSAVPGSPPHQARKLLEDTEQFANSLQLHDVEAVLLYLLSKARGKDYELRRQYTLYYQNSFDMLNCMKKAEMQLTAVERQQLAYKTILCAFLSDSIFNFGKFMQCEELHDALQAAAARHAAAPNMGWAMQWVQQCSEGEVDAFEAYFAQHRAVIEEAIVSFAFGGGARTELQAQQCEEIFASIFKKVRLMALLHLIFYTPIHKCVFTFQQIAERCRIRESDEVELLLLTAMAQGIVRGSMDGLTQTVTLSWVEPRLLGHREVRELGGAYAQLAHAHRGRARAGARSHLRGPCTAAGPDLNMHTRITK</sequence>
<organism evidence="3 4">
    <name type="scientific">Strigomonas culicis</name>
    <dbReference type="NCBI Taxonomy" id="28005"/>
    <lineage>
        <taxon>Eukaryota</taxon>
        <taxon>Discoba</taxon>
        <taxon>Euglenozoa</taxon>
        <taxon>Kinetoplastea</taxon>
        <taxon>Metakinetoplastina</taxon>
        <taxon>Trypanosomatida</taxon>
        <taxon>Trypanosomatidae</taxon>
        <taxon>Strigomonadinae</taxon>
        <taxon>Strigomonas</taxon>
    </lineage>
</organism>
<dbReference type="EMBL" id="ATMH01008699">
    <property type="protein sequence ID" value="EPY21101.1"/>
    <property type="molecule type" value="Genomic_DNA"/>
</dbReference>